<dbReference type="PROSITE" id="PS50994">
    <property type="entry name" value="INTEGRASE"/>
    <property type="match status" value="1"/>
</dbReference>
<comment type="caution">
    <text evidence="2">The sequence shown here is derived from an EMBL/GenBank/DDBJ whole genome shotgun (WGS) entry which is preliminary data.</text>
</comment>
<name>A0ABD1AZP1_CARAN</name>
<dbReference type="Proteomes" id="UP001558713">
    <property type="component" value="Unassembled WGS sequence"/>
</dbReference>
<evidence type="ECO:0000259" key="1">
    <source>
        <dbReference type="PROSITE" id="PS50994"/>
    </source>
</evidence>
<dbReference type="InterPro" id="IPR001584">
    <property type="entry name" value="Integrase_cat-core"/>
</dbReference>
<dbReference type="InterPro" id="IPR036397">
    <property type="entry name" value="RNaseH_sf"/>
</dbReference>
<dbReference type="EMBL" id="JBANAX010000485">
    <property type="protein sequence ID" value="KAL1207150.1"/>
    <property type="molecule type" value="Genomic_DNA"/>
</dbReference>
<keyword evidence="3" id="KW-1185">Reference proteome</keyword>
<accession>A0ABD1AZP1</accession>
<dbReference type="InterPro" id="IPR039537">
    <property type="entry name" value="Retrotran_Ty1/copia-like"/>
</dbReference>
<sequence>MFTRFKSQVERETGEALVCLRTDRGGEYLSKEFIQFCEETVISRQLTTAFTPQQNGIAERKNCTIMNMVRSILNNRDVPKRLWPEAVIWAVHVLNHSPTLVLKEKTPEEMWSGVKPTVDYFRVFSCLAHVHVPDQRRKKLDDRSTSCVLIGVSK</sequence>
<dbReference type="AlphaFoldDB" id="A0ABD1AZP1"/>
<evidence type="ECO:0000313" key="2">
    <source>
        <dbReference type="EMBL" id="KAL1207150.1"/>
    </source>
</evidence>
<organism evidence="2 3">
    <name type="scientific">Cardamine amara subsp. amara</name>
    <dbReference type="NCBI Taxonomy" id="228776"/>
    <lineage>
        <taxon>Eukaryota</taxon>
        <taxon>Viridiplantae</taxon>
        <taxon>Streptophyta</taxon>
        <taxon>Embryophyta</taxon>
        <taxon>Tracheophyta</taxon>
        <taxon>Spermatophyta</taxon>
        <taxon>Magnoliopsida</taxon>
        <taxon>eudicotyledons</taxon>
        <taxon>Gunneridae</taxon>
        <taxon>Pentapetalae</taxon>
        <taxon>rosids</taxon>
        <taxon>malvids</taxon>
        <taxon>Brassicales</taxon>
        <taxon>Brassicaceae</taxon>
        <taxon>Cardamineae</taxon>
        <taxon>Cardamine</taxon>
    </lineage>
</organism>
<dbReference type="InterPro" id="IPR057670">
    <property type="entry name" value="SH3_retrovirus"/>
</dbReference>
<protein>
    <submittedName>
        <fullName evidence="2">Retrovirus-related Pol polyprotein from transposon TNT 1-94</fullName>
    </submittedName>
</protein>
<evidence type="ECO:0000313" key="3">
    <source>
        <dbReference type="Proteomes" id="UP001558713"/>
    </source>
</evidence>
<dbReference type="Gene3D" id="3.30.420.10">
    <property type="entry name" value="Ribonuclease H-like superfamily/Ribonuclease H"/>
    <property type="match status" value="1"/>
</dbReference>
<proteinExistence type="predicted"/>
<dbReference type="PANTHER" id="PTHR42648">
    <property type="entry name" value="TRANSPOSASE, PUTATIVE-RELATED"/>
    <property type="match status" value="1"/>
</dbReference>
<reference evidence="2 3" key="1">
    <citation type="submission" date="2024-04" db="EMBL/GenBank/DDBJ databases">
        <title>Genome assembly C_amara_ONT_v2.</title>
        <authorList>
            <person name="Yant L."/>
            <person name="Moore C."/>
            <person name="Slenker M."/>
        </authorList>
    </citation>
    <scope>NUCLEOTIDE SEQUENCE [LARGE SCALE GENOMIC DNA]</scope>
    <source>
        <tissue evidence="2">Leaf</tissue>
    </source>
</reference>
<gene>
    <name evidence="2" type="ORF">V5N11_032753</name>
</gene>
<dbReference type="PANTHER" id="PTHR42648:SF18">
    <property type="entry name" value="RETROTRANSPOSON, UNCLASSIFIED-LIKE PROTEIN"/>
    <property type="match status" value="1"/>
</dbReference>
<dbReference type="Pfam" id="PF25597">
    <property type="entry name" value="SH3_retrovirus"/>
    <property type="match status" value="1"/>
</dbReference>
<dbReference type="SUPFAM" id="SSF53098">
    <property type="entry name" value="Ribonuclease H-like"/>
    <property type="match status" value="1"/>
</dbReference>
<dbReference type="InterPro" id="IPR012337">
    <property type="entry name" value="RNaseH-like_sf"/>
</dbReference>
<feature type="domain" description="Integrase catalytic" evidence="1">
    <location>
        <begin position="1"/>
        <end position="115"/>
    </location>
</feature>